<reference evidence="1" key="1">
    <citation type="submission" date="2019-02" db="EMBL/GenBank/DDBJ databases">
        <authorList>
            <person name="Gruber-Vodicka R. H."/>
            <person name="Seah K. B. B."/>
        </authorList>
    </citation>
    <scope>NUCLEOTIDE SEQUENCE</scope>
    <source>
        <strain evidence="1">BECK_BZ123</strain>
    </source>
</reference>
<gene>
    <name evidence="1" type="ORF">BECKTC1821D_GA0114238_10835</name>
</gene>
<evidence type="ECO:0000313" key="1">
    <source>
        <dbReference type="EMBL" id="VFK49782.1"/>
    </source>
</evidence>
<organism evidence="1">
    <name type="scientific">Candidatus Kentrum sp. TC</name>
    <dbReference type="NCBI Taxonomy" id="2126339"/>
    <lineage>
        <taxon>Bacteria</taxon>
        <taxon>Pseudomonadati</taxon>
        <taxon>Pseudomonadota</taxon>
        <taxon>Gammaproteobacteria</taxon>
        <taxon>Candidatus Kentrum</taxon>
    </lineage>
</organism>
<dbReference type="EMBL" id="CAADFS010000083">
    <property type="protein sequence ID" value="VFK49782.1"/>
    <property type="molecule type" value="Genomic_DNA"/>
</dbReference>
<protein>
    <submittedName>
        <fullName evidence="1">Uncharacterized protein</fullName>
    </submittedName>
</protein>
<sequence>MRRAFNASEEYICSAPRCKEKVQRRDKGSSANILTDEATSSLWPRWKSACSDLIETAALEMASFFLRFMYRKIKFPRNQVKEKVGNPETKINFGEKHEGARLVINQAFFAKLPGKGRNKGVARQGIKKRRCVIPLSKTNRSQLSLKIRWRVK</sequence>
<accession>A0A450Z7R6</accession>
<proteinExistence type="predicted"/>
<dbReference type="AlphaFoldDB" id="A0A450Z7R6"/>
<name>A0A450Z7R6_9GAMM</name>